<organism evidence="1 2">
    <name type="scientific">Agromyces marinus</name>
    <dbReference type="NCBI Taxonomy" id="1389020"/>
    <lineage>
        <taxon>Bacteria</taxon>
        <taxon>Bacillati</taxon>
        <taxon>Actinomycetota</taxon>
        <taxon>Actinomycetes</taxon>
        <taxon>Micrococcales</taxon>
        <taxon>Microbacteriaceae</taxon>
        <taxon>Agromyces</taxon>
    </lineage>
</organism>
<evidence type="ECO:0000313" key="1">
    <source>
        <dbReference type="EMBL" id="BDZ54727.1"/>
    </source>
</evidence>
<reference evidence="2" key="1">
    <citation type="journal article" date="2019" name="Int. J. Syst. Evol. Microbiol.">
        <title>The Global Catalogue of Microorganisms (GCM) 10K type strain sequencing project: providing services to taxonomists for standard genome sequencing and annotation.</title>
        <authorList>
            <consortium name="The Broad Institute Genomics Platform"/>
            <consortium name="The Broad Institute Genome Sequencing Center for Infectious Disease"/>
            <person name="Wu L."/>
            <person name="Ma J."/>
        </authorList>
    </citation>
    <scope>NUCLEOTIDE SEQUENCE [LARGE SCALE GENOMIC DNA]</scope>
    <source>
        <strain evidence="2">NBRC 109019</strain>
    </source>
</reference>
<accession>A0ABM8H1R7</accession>
<dbReference type="SUPFAM" id="SSF53850">
    <property type="entry name" value="Periplasmic binding protein-like II"/>
    <property type="match status" value="1"/>
</dbReference>
<keyword evidence="2" id="KW-1185">Reference proteome</keyword>
<dbReference type="CDD" id="cd13585">
    <property type="entry name" value="PBP2_TMBP_like"/>
    <property type="match status" value="1"/>
</dbReference>
<dbReference type="InterPro" id="IPR050490">
    <property type="entry name" value="Bact_solute-bd_prot1"/>
</dbReference>
<dbReference type="InterPro" id="IPR006059">
    <property type="entry name" value="SBP"/>
</dbReference>
<evidence type="ECO:0000313" key="2">
    <source>
        <dbReference type="Proteomes" id="UP001321477"/>
    </source>
</evidence>
<sequence>MGRRYPMTEEVGAMRRANSMTRRLLAIGAVGAMTVGLAACSGGGGADDENTVVWSTWGTAEELTRYKEFNEDFMERHPDITVKLQPVAGYGDYHSKLLAQLTSNTAPDVFYLGDDQIGQFVDSGRLMPLTDLMESDASKTKPEDFFPGLFGAAEKDGEYYAAPNDSNPDVLWYDKQALEAAGITDDPAELAENGEWTTEAYLEMNEKLKDAGLTGSMFWNYWATHWSWLSSQGVAAPYDDSGAFVANTDPEAVAAVDELGGLFQDGTFVVADTLPDGAGADSLFVTHKAGFFVQGRYTIGTVESAGEAESYDIVRWPTPDGQEAPTGVATSYLAINGDTDATDAAFTFWTEFLSAEGQTFRLEGGGNAVPSIKGADEVVLEGGYPAHAETFLHMRDIGFEDYAAEARIPSLSTDVSELFLKLYEGKADAQGTLDAIAALVAEKSGS</sequence>
<dbReference type="PANTHER" id="PTHR43649:SF12">
    <property type="entry name" value="DIACETYLCHITOBIOSE BINDING PROTEIN DASA"/>
    <property type="match status" value="1"/>
</dbReference>
<proteinExistence type="predicted"/>
<protein>
    <submittedName>
        <fullName evidence="1">Sugar-binding protein</fullName>
    </submittedName>
</protein>
<dbReference type="PANTHER" id="PTHR43649">
    <property type="entry name" value="ARABINOSE-BINDING PROTEIN-RELATED"/>
    <property type="match status" value="1"/>
</dbReference>
<dbReference type="EMBL" id="AP027734">
    <property type="protein sequence ID" value="BDZ54727.1"/>
    <property type="molecule type" value="Genomic_DNA"/>
</dbReference>
<dbReference type="Gene3D" id="3.40.190.10">
    <property type="entry name" value="Periplasmic binding protein-like II"/>
    <property type="match status" value="1"/>
</dbReference>
<gene>
    <name evidence="1" type="ORF">GCM10025870_18000</name>
</gene>
<name>A0ABM8H1R7_9MICO</name>
<dbReference type="Pfam" id="PF01547">
    <property type="entry name" value="SBP_bac_1"/>
    <property type="match status" value="1"/>
</dbReference>
<dbReference type="Proteomes" id="UP001321477">
    <property type="component" value="Chromosome"/>
</dbReference>